<protein>
    <submittedName>
        <fullName evidence="1">Uncharacterized protein</fullName>
    </submittedName>
</protein>
<organism evidence="1 2">
    <name type="scientific">Cercophora newfieldiana</name>
    <dbReference type="NCBI Taxonomy" id="92897"/>
    <lineage>
        <taxon>Eukaryota</taxon>
        <taxon>Fungi</taxon>
        <taxon>Dikarya</taxon>
        <taxon>Ascomycota</taxon>
        <taxon>Pezizomycotina</taxon>
        <taxon>Sordariomycetes</taxon>
        <taxon>Sordariomycetidae</taxon>
        <taxon>Sordariales</taxon>
        <taxon>Lasiosphaeriaceae</taxon>
        <taxon>Cercophora</taxon>
    </lineage>
</organism>
<reference evidence="1" key="1">
    <citation type="submission" date="2023-06" db="EMBL/GenBank/DDBJ databases">
        <title>Genome-scale phylogeny and comparative genomics of the fungal order Sordariales.</title>
        <authorList>
            <consortium name="Lawrence Berkeley National Laboratory"/>
            <person name="Hensen N."/>
            <person name="Bonometti L."/>
            <person name="Westerberg I."/>
            <person name="Brannstrom I.O."/>
            <person name="Guillou S."/>
            <person name="Cros-Aarteil S."/>
            <person name="Calhoun S."/>
            <person name="Haridas S."/>
            <person name="Kuo A."/>
            <person name="Mondo S."/>
            <person name="Pangilinan J."/>
            <person name="Riley R."/>
            <person name="Labutti K."/>
            <person name="Andreopoulos B."/>
            <person name="Lipzen A."/>
            <person name="Chen C."/>
            <person name="Yanf M."/>
            <person name="Daum C."/>
            <person name="Ng V."/>
            <person name="Clum A."/>
            <person name="Steindorff A."/>
            <person name="Ohm R."/>
            <person name="Martin F."/>
            <person name="Silar P."/>
            <person name="Natvig D."/>
            <person name="Lalanne C."/>
            <person name="Gautier V."/>
            <person name="Ament-Velasquez S.L."/>
            <person name="Kruys A."/>
            <person name="Hutchinson M.I."/>
            <person name="Powell A.J."/>
            <person name="Barry K."/>
            <person name="Miller A.N."/>
            <person name="Grigoriev I.V."/>
            <person name="Debuchy R."/>
            <person name="Gladieux P."/>
            <person name="Thoren M.H."/>
            <person name="Johannesson H."/>
        </authorList>
    </citation>
    <scope>NUCLEOTIDE SEQUENCE</scope>
    <source>
        <strain evidence="1">SMH2532-1</strain>
    </source>
</reference>
<accession>A0AA39YSA0</accession>
<dbReference type="EMBL" id="JAULSV010000001">
    <property type="protein sequence ID" value="KAK0656787.1"/>
    <property type="molecule type" value="Genomic_DNA"/>
</dbReference>
<sequence length="212" mass="23289">MAKIPWLSQELYCPSTPLLCSIARQPGPGLVQVPHGFEGRPARRGLSPRADLQFRFHARGSPAHASQNLGVIVYGVFAPGCQSGSGTVRGSRGLRFGKGGHVMDKGDSLWARKGLRNQRFKSPLMRSLRKEAKEKTRATSLLRSSPQLIKPVLQVPSPCALLRPLGDSWRAPLDKLHPHRSSYRSLIEPSILVLPRQVVTTHPDSADTTLQL</sequence>
<evidence type="ECO:0000313" key="2">
    <source>
        <dbReference type="Proteomes" id="UP001174936"/>
    </source>
</evidence>
<comment type="caution">
    <text evidence="1">The sequence shown here is derived from an EMBL/GenBank/DDBJ whole genome shotgun (WGS) entry which is preliminary data.</text>
</comment>
<dbReference type="AlphaFoldDB" id="A0AA39YSA0"/>
<gene>
    <name evidence="1" type="ORF">B0T16DRAFT_45567</name>
</gene>
<evidence type="ECO:0000313" key="1">
    <source>
        <dbReference type="EMBL" id="KAK0656787.1"/>
    </source>
</evidence>
<keyword evidence="2" id="KW-1185">Reference proteome</keyword>
<name>A0AA39YSA0_9PEZI</name>
<dbReference type="Proteomes" id="UP001174936">
    <property type="component" value="Unassembled WGS sequence"/>
</dbReference>
<proteinExistence type="predicted"/>